<dbReference type="Proteomes" id="UP001519921">
    <property type="component" value="Unassembled WGS sequence"/>
</dbReference>
<reference evidence="1 2" key="1">
    <citation type="submission" date="2021-07" db="EMBL/GenBank/DDBJ databases">
        <title>Clostridium weizhouense sp. nov., an anaerobic bacterium isolated from activated sludge of Petroleum wastewater.</title>
        <authorList>
            <person name="Li Q."/>
        </authorList>
    </citation>
    <scope>NUCLEOTIDE SEQUENCE [LARGE SCALE GENOMIC DNA]</scope>
    <source>
        <strain evidence="1 2">YB-6</strain>
    </source>
</reference>
<evidence type="ECO:0000313" key="1">
    <source>
        <dbReference type="EMBL" id="MBW6408955.1"/>
    </source>
</evidence>
<dbReference type="Pfam" id="PF10076">
    <property type="entry name" value="Phage_Mu_Gp48"/>
    <property type="match status" value="1"/>
</dbReference>
<accession>A0ABS7AJV9</accession>
<organism evidence="1 2">
    <name type="scientific">Clostridium weizhouense</name>
    <dbReference type="NCBI Taxonomy" id="2859781"/>
    <lineage>
        <taxon>Bacteria</taxon>
        <taxon>Bacillati</taxon>
        <taxon>Bacillota</taxon>
        <taxon>Clostridia</taxon>
        <taxon>Eubacteriales</taxon>
        <taxon>Clostridiaceae</taxon>
        <taxon>Clostridium</taxon>
    </lineage>
</organism>
<dbReference type="EMBL" id="JAHXPT010000002">
    <property type="protein sequence ID" value="MBW6408955.1"/>
    <property type="molecule type" value="Genomic_DNA"/>
</dbReference>
<name>A0ABS7AJV9_9CLOT</name>
<protein>
    <submittedName>
        <fullName evidence="1">YmfQ family protein</fullName>
    </submittedName>
</protein>
<dbReference type="RefSeq" id="WP_219778021.1">
    <property type="nucleotide sequence ID" value="NZ_JAHXPT010000002.1"/>
</dbReference>
<keyword evidence="2" id="KW-1185">Reference proteome</keyword>
<dbReference type="InterPro" id="IPR018755">
    <property type="entry name" value="Phage_Mu_Gp48"/>
</dbReference>
<proteinExistence type="predicted"/>
<comment type="caution">
    <text evidence="1">The sequence shown here is derived from an EMBL/GenBank/DDBJ whole genome shotgun (WGS) entry which is preliminary data.</text>
</comment>
<sequence length="205" mass="23831">MRYGQSQYGLSRYAENIPNKEDLKKYFVDLTKYVPSFISNLKEIKAIYDAQGMELGSLYYCIDDLINQCFIDTATWGLVYWEQEYGIETNLNYSYEERREILKAKKRGQGTCTKALIKNAAEAFSGGECNVIENTGPYEFTIQFVGVKGIPRNLQAFKDMLDNIKPAHLDYKFKYTYTNWNYLDGKNLSYNNADSIAWDDLEIYD</sequence>
<gene>
    <name evidence="1" type="ORF">KYD98_02510</name>
</gene>
<evidence type="ECO:0000313" key="2">
    <source>
        <dbReference type="Proteomes" id="UP001519921"/>
    </source>
</evidence>